<accession>A0A2P7U1L0</accession>
<dbReference type="Proteomes" id="UP000241868">
    <property type="component" value="Unassembled WGS sequence"/>
</dbReference>
<proteinExistence type="predicted"/>
<dbReference type="EMBL" id="PXYY01000013">
    <property type="protein sequence ID" value="PSJ80868.1"/>
    <property type="molecule type" value="Genomic_DNA"/>
</dbReference>
<dbReference type="AlphaFoldDB" id="A0A2P7U1L0"/>
<evidence type="ECO:0000313" key="2">
    <source>
        <dbReference type="Proteomes" id="UP000241868"/>
    </source>
</evidence>
<protein>
    <submittedName>
        <fullName evidence="1">Uncharacterized protein</fullName>
    </submittedName>
</protein>
<comment type="caution">
    <text evidence="1">The sequence shown here is derived from an EMBL/GenBank/DDBJ whole genome shotgun (WGS) entry which is preliminary data.</text>
</comment>
<keyword evidence="2" id="KW-1185">Reference proteome</keyword>
<name>A0A2P7U1L0_9NEIS</name>
<evidence type="ECO:0000313" key="1">
    <source>
        <dbReference type="EMBL" id="PSJ80868.1"/>
    </source>
</evidence>
<sequence length="126" mass="15062">MLFSSFYQPLSDNAAEWRLHKWTNNLDKNSNLKTYAIQYYAIQYLDKLDNDFRQYGIDPVGGYYSKYREINSLAEGFPCLEEKGRHHTARPICLVMRLKFDDPLCVKWREERGYQNTFCPKTPYNK</sequence>
<reference evidence="1 2" key="1">
    <citation type="submission" date="2018-03" db="EMBL/GenBank/DDBJ databases">
        <title>Neisseria weixii sp. nov., isolated from the intestinal contents of Tibetan Plateau pika (Ochotona curzoniae) in Yushu, Qinghai Province, China.</title>
        <authorList>
            <person name="Gui Z."/>
        </authorList>
    </citation>
    <scope>NUCLEOTIDE SEQUENCE [LARGE SCALE GENOMIC DNA]</scope>
    <source>
        <strain evidence="1 2">ATCC 51483</strain>
    </source>
</reference>
<dbReference type="RefSeq" id="WP_106740692.1">
    <property type="nucleotide sequence ID" value="NZ_PXYY01000013.1"/>
</dbReference>
<organism evidence="1 2">
    <name type="scientific">Neisseria iguanae</name>
    <dbReference type="NCBI Taxonomy" id="90242"/>
    <lineage>
        <taxon>Bacteria</taxon>
        <taxon>Pseudomonadati</taxon>
        <taxon>Pseudomonadota</taxon>
        <taxon>Betaproteobacteria</taxon>
        <taxon>Neisseriales</taxon>
        <taxon>Neisseriaceae</taxon>
        <taxon>Neisseria</taxon>
    </lineage>
</organism>
<gene>
    <name evidence="1" type="ORF">C7N83_03555</name>
</gene>